<dbReference type="Proteomes" id="UP000680185">
    <property type="component" value="Unassembled WGS sequence"/>
</dbReference>
<dbReference type="AlphaFoldDB" id="A0A7J4KZ69"/>
<keyword evidence="1" id="KW-0472">Membrane</keyword>
<protein>
    <recommendedName>
        <fullName evidence="6">DUF975 family protein</fullName>
    </recommendedName>
</protein>
<reference evidence="4" key="3">
    <citation type="submission" date="2021-05" db="EMBL/GenBank/DDBJ databases">
        <title>Protein family content uncovers lineage relationships and bacterial pathway maintenance mechanisms in DPANN archaea.</title>
        <authorList>
            <person name="Castelle C.J."/>
            <person name="Meheust R."/>
            <person name="Jaffe A.L."/>
            <person name="Seitz K."/>
            <person name="Gong X."/>
            <person name="Baker B.J."/>
            <person name="Banfield J.F."/>
        </authorList>
    </citation>
    <scope>NUCLEOTIDE SEQUENCE</scope>
    <source>
        <strain evidence="4">RIFCSPLOWO2_01_FULL_43_13</strain>
    </source>
</reference>
<dbReference type="Proteomes" id="UP000527315">
    <property type="component" value="Unassembled WGS sequence"/>
</dbReference>
<evidence type="ECO:0000313" key="2">
    <source>
        <dbReference type="EMBL" id="HIH21055.1"/>
    </source>
</evidence>
<keyword evidence="1" id="KW-0812">Transmembrane</keyword>
<feature type="transmembrane region" description="Helical" evidence="1">
    <location>
        <begin position="169"/>
        <end position="191"/>
    </location>
</feature>
<evidence type="ECO:0008006" key="6">
    <source>
        <dbReference type="Google" id="ProtNLM"/>
    </source>
</evidence>
<evidence type="ECO:0000313" key="5">
    <source>
        <dbReference type="Proteomes" id="UP000527315"/>
    </source>
</evidence>
<evidence type="ECO:0000313" key="3">
    <source>
        <dbReference type="EMBL" id="HIH32636.1"/>
    </source>
</evidence>
<sequence>MFLKKTLKLYLANRKAALVFGILLVFVALFIQLSNVFASSGSIFFNYSIPEQGLAVLIGEAILLAIFLALYSAFVSVIVFSVRGEMSHVRIHFYLREMLEKFALRIFAFYFLLVAVLSILGFLLLTAGASIASINLLLLIVSVFLIFVPQSIVIDEKGLRRAVYNNFEFILSNIPAFILVIVVSSIILLAIPLVELFFDQFNYMGFLVSIIIVLLFAVPFIETLKTQLYMLKYGMVKAHHSFELKYKL</sequence>
<reference evidence="3" key="1">
    <citation type="journal article" date="2020" name="bioRxiv">
        <title>A rank-normalized archaeal taxonomy based on genome phylogeny resolves widespread incomplete and uneven classifications.</title>
        <authorList>
            <person name="Rinke C."/>
            <person name="Chuvochina M."/>
            <person name="Mussig A.J."/>
            <person name="Chaumeil P.-A."/>
            <person name="Waite D.W."/>
            <person name="Whitman W.B."/>
            <person name="Parks D.H."/>
            <person name="Hugenholtz P."/>
        </authorList>
    </citation>
    <scope>NUCLEOTIDE SEQUENCE</scope>
    <source>
        <strain evidence="3">UBA10036</strain>
        <strain evidence="2">UBA10191</strain>
    </source>
</reference>
<dbReference type="EMBL" id="JAGVWB010000029">
    <property type="protein sequence ID" value="MBS3058567.1"/>
    <property type="molecule type" value="Genomic_DNA"/>
</dbReference>
<dbReference type="Proteomes" id="UP000590964">
    <property type="component" value="Unassembled WGS sequence"/>
</dbReference>
<proteinExistence type="predicted"/>
<name>A0A7J4KZ69_9ARCH</name>
<reference evidence="4" key="2">
    <citation type="submission" date="2021-03" db="EMBL/GenBank/DDBJ databases">
        <authorList>
            <person name="Jaffe A."/>
        </authorList>
    </citation>
    <scope>NUCLEOTIDE SEQUENCE</scope>
    <source>
        <strain evidence="4">RIFCSPLOWO2_01_FULL_43_13</strain>
    </source>
</reference>
<feature type="transmembrane region" description="Helical" evidence="1">
    <location>
        <begin position="54"/>
        <end position="82"/>
    </location>
</feature>
<dbReference type="EMBL" id="DUFJ01000003">
    <property type="protein sequence ID" value="HIH32636.1"/>
    <property type="molecule type" value="Genomic_DNA"/>
</dbReference>
<keyword evidence="1" id="KW-1133">Transmembrane helix</keyword>
<gene>
    <name evidence="2" type="ORF">HA222_00125</name>
    <name evidence="3" type="ORF">HA227_00115</name>
    <name evidence="4" type="ORF">J4478_04155</name>
</gene>
<comment type="caution">
    <text evidence="3">The sequence shown here is derived from an EMBL/GenBank/DDBJ whole genome shotgun (WGS) entry which is preliminary data.</text>
</comment>
<organism evidence="3 5">
    <name type="scientific">Candidatus Iainarchaeum sp</name>
    <dbReference type="NCBI Taxonomy" id="3101447"/>
    <lineage>
        <taxon>Archaea</taxon>
        <taxon>Candidatus Iainarchaeota</taxon>
        <taxon>Candidatus Iainarchaeia</taxon>
        <taxon>Candidatus Iainarchaeales</taxon>
        <taxon>Candidatus Iainarchaeaceae</taxon>
        <taxon>Candidatus Iainarchaeum</taxon>
    </lineage>
</organism>
<evidence type="ECO:0000313" key="4">
    <source>
        <dbReference type="EMBL" id="MBS3058567.1"/>
    </source>
</evidence>
<feature type="transmembrane region" description="Helical" evidence="1">
    <location>
        <begin position="102"/>
        <end position="125"/>
    </location>
</feature>
<accession>A0A7J4KZ69</accession>
<feature type="transmembrane region" description="Helical" evidence="1">
    <location>
        <begin position="131"/>
        <end position="148"/>
    </location>
</feature>
<evidence type="ECO:0000256" key="1">
    <source>
        <dbReference type="SAM" id="Phobius"/>
    </source>
</evidence>
<feature type="transmembrane region" description="Helical" evidence="1">
    <location>
        <begin position="203"/>
        <end position="221"/>
    </location>
</feature>
<dbReference type="EMBL" id="DUFW01000002">
    <property type="protein sequence ID" value="HIH21055.1"/>
    <property type="molecule type" value="Genomic_DNA"/>
</dbReference>